<sequence>MYNMCTQPELVFKVAMKQYLRVALFFNLLFAKLSVAMLSLSEGSSVG</sequence>
<reference evidence="3" key="1">
    <citation type="submission" date="2011-12" db="EMBL/GenBank/DDBJ databases">
        <authorList>
            <consortium name="The Broad Institute Genome Sequencing Platform"/>
            <person name="Russ C."/>
            <person name="Tyler B."/>
            <person name="Panabieres F."/>
            <person name="Shan W."/>
            <person name="Tripathy S."/>
            <person name="Grunwald N."/>
            <person name="Machado M."/>
            <person name="Young S.K."/>
            <person name="Zeng Q."/>
            <person name="Gargeya S."/>
            <person name="Fitzgerald M."/>
            <person name="Haas B."/>
            <person name="Abouelleil A."/>
            <person name="Alvarado L."/>
            <person name="Arachchi H.M."/>
            <person name="Berlin A."/>
            <person name="Chapman S.B."/>
            <person name="Gearin G."/>
            <person name="Goldberg J."/>
            <person name="Griggs A."/>
            <person name="Gujja S."/>
            <person name="Hansen M."/>
            <person name="Heiman D."/>
            <person name="Howarth C."/>
            <person name="Larimer J."/>
            <person name="Lui A."/>
            <person name="MacDonald P.J.P."/>
            <person name="McCowen C."/>
            <person name="Montmayeur A."/>
            <person name="Murphy C."/>
            <person name="Neiman D."/>
            <person name="Pearson M."/>
            <person name="Priest M."/>
            <person name="Roberts A."/>
            <person name="Saif S."/>
            <person name="Shea T."/>
            <person name="Sisk P."/>
            <person name="Stolte C."/>
            <person name="Sykes S."/>
            <person name="Wortman J."/>
            <person name="Nusbaum C."/>
            <person name="Birren B."/>
        </authorList>
    </citation>
    <scope>NUCLEOTIDE SEQUENCE [LARGE SCALE GENOMIC DNA]</scope>
    <source>
        <strain evidence="3">INRA-310</strain>
    </source>
</reference>
<dbReference type="VEuPathDB" id="FungiDB:PPTG_21941"/>
<keyword evidence="1" id="KW-0472">Membrane</keyword>
<dbReference type="GeneID" id="20190540"/>
<dbReference type="Proteomes" id="UP000018817">
    <property type="component" value="Unassembled WGS sequence"/>
</dbReference>
<evidence type="ECO:0000256" key="1">
    <source>
        <dbReference type="SAM" id="Phobius"/>
    </source>
</evidence>
<gene>
    <name evidence="2" type="ORF">PPTG_21941</name>
</gene>
<organism evidence="2 3">
    <name type="scientific">Phytophthora nicotianae (strain INRA-310)</name>
    <name type="common">Phytophthora parasitica</name>
    <dbReference type="NCBI Taxonomy" id="761204"/>
    <lineage>
        <taxon>Eukaryota</taxon>
        <taxon>Sar</taxon>
        <taxon>Stramenopiles</taxon>
        <taxon>Oomycota</taxon>
        <taxon>Peronosporomycetes</taxon>
        <taxon>Peronosporales</taxon>
        <taxon>Peronosporaceae</taxon>
        <taxon>Phytophthora</taxon>
    </lineage>
</organism>
<name>W2QR87_PHYN3</name>
<keyword evidence="1" id="KW-0812">Transmembrane</keyword>
<dbReference type="RefSeq" id="XP_008899357.1">
    <property type="nucleotide sequence ID" value="XM_008901109.1"/>
</dbReference>
<keyword evidence="1" id="KW-1133">Transmembrane helix</keyword>
<reference evidence="2 3" key="2">
    <citation type="submission" date="2013-11" db="EMBL/GenBank/DDBJ databases">
        <title>The Genome Sequence of Phytophthora parasitica INRA-310.</title>
        <authorList>
            <consortium name="The Broad Institute Genomics Platform"/>
            <person name="Russ C."/>
            <person name="Tyler B."/>
            <person name="Panabieres F."/>
            <person name="Shan W."/>
            <person name="Tripathy S."/>
            <person name="Grunwald N."/>
            <person name="Machado M."/>
            <person name="Johnson C.S."/>
            <person name="Arredondo F."/>
            <person name="Hong C."/>
            <person name="Coffey M."/>
            <person name="Young S.K."/>
            <person name="Zeng Q."/>
            <person name="Gargeya S."/>
            <person name="Fitzgerald M."/>
            <person name="Abouelleil A."/>
            <person name="Alvarado L."/>
            <person name="Chapman S.B."/>
            <person name="Gainer-Dewar J."/>
            <person name="Goldberg J."/>
            <person name="Griggs A."/>
            <person name="Gujja S."/>
            <person name="Hansen M."/>
            <person name="Howarth C."/>
            <person name="Imamovic A."/>
            <person name="Ireland A."/>
            <person name="Larimer J."/>
            <person name="McCowan C."/>
            <person name="Murphy C."/>
            <person name="Pearson M."/>
            <person name="Poon T.W."/>
            <person name="Priest M."/>
            <person name="Roberts A."/>
            <person name="Saif S."/>
            <person name="Shea T."/>
            <person name="Sykes S."/>
            <person name="Wortman J."/>
            <person name="Nusbaum C."/>
            <person name="Birren B."/>
        </authorList>
    </citation>
    <scope>NUCLEOTIDE SEQUENCE [LARGE SCALE GENOMIC DNA]</scope>
    <source>
        <strain evidence="2 3">INRA-310</strain>
    </source>
</reference>
<evidence type="ECO:0000313" key="2">
    <source>
        <dbReference type="EMBL" id="ETN15456.1"/>
    </source>
</evidence>
<accession>W2QR87</accession>
<evidence type="ECO:0000313" key="3">
    <source>
        <dbReference type="Proteomes" id="UP000018817"/>
    </source>
</evidence>
<protein>
    <submittedName>
        <fullName evidence="2">Uncharacterized protein</fullName>
    </submittedName>
</protein>
<dbReference type="EMBL" id="KI669570">
    <property type="protein sequence ID" value="ETN15456.1"/>
    <property type="molecule type" value="Genomic_DNA"/>
</dbReference>
<feature type="transmembrane region" description="Helical" evidence="1">
    <location>
        <begin position="20"/>
        <end position="40"/>
    </location>
</feature>
<proteinExistence type="predicted"/>
<dbReference type="AlphaFoldDB" id="W2QR87"/>